<feature type="compositionally biased region" description="Low complexity" evidence="1">
    <location>
        <begin position="20"/>
        <end position="29"/>
    </location>
</feature>
<evidence type="ECO:0000313" key="2">
    <source>
        <dbReference type="EMBL" id="UZX25767.1"/>
    </source>
</evidence>
<feature type="compositionally biased region" description="Low complexity" evidence="1">
    <location>
        <begin position="142"/>
        <end position="156"/>
    </location>
</feature>
<name>A0ABY6RA16_9ACTN</name>
<feature type="compositionally biased region" description="Pro residues" evidence="1">
    <location>
        <begin position="205"/>
        <end position="218"/>
    </location>
</feature>
<dbReference type="RefSeq" id="WP_267260088.1">
    <property type="nucleotide sequence ID" value="NZ_CP084204.1"/>
</dbReference>
<sequence>MTDLLHRLASRATGRRHRPATAPLLPPRAAAERPPREPVGPGDDGASEEVRDMAAPVRDGEASGRSAGTDGPTVDARPVAAPAPRPGPPPAVSTVSGAPLRPAPAPDAVLRDAPADLEHRGAAEDTGTHGRPRVTPLPGPPAATVSPPAAVPAVRPSADHGGPSAVPHDGRGPGRRRPRLRPAAPDRETARPTRPAETLGMPVARPVPGPAPAPPGPAPRTLTPPASAAPADPGPAVTITIGRVEIRAVPPAPHASARPEPDRGLRGGPGASAGTLSLGDFLRGTGDAR</sequence>
<proteinExistence type="predicted"/>
<feature type="compositionally biased region" description="Low complexity" evidence="1">
    <location>
        <begin position="219"/>
        <end position="236"/>
    </location>
</feature>
<dbReference type="EMBL" id="CP084204">
    <property type="protein sequence ID" value="UZX25767.1"/>
    <property type="molecule type" value="Genomic_DNA"/>
</dbReference>
<organism evidence="2 3">
    <name type="scientific">Streptomyces tanashiensis</name>
    <dbReference type="NCBI Taxonomy" id="67367"/>
    <lineage>
        <taxon>Bacteria</taxon>
        <taxon>Bacillati</taxon>
        <taxon>Actinomycetota</taxon>
        <taxon>Actinomycetes</taxon>
        <taxon>Kitasatosporales</taxon>
        <taxon>Streptomycetaceae</taxon>
        <taxon>Streptomyces</taxon>
    </lineage>
</organism>
<feature type="compositionally biased region" description="Pro residues" evidence="1">
    <location>
        <begin position="81"/>
        <end position="91"/>
    </location>
</feature>
<keyword evidence="3" id="KW-1185">Reference proteome</keyword>
<accession>A0ABY6RA16</accession>
<protein>
    <submittedName>
        <fullName evidence="2">Uncharacterized protein</fullName>
    </submittedName>
</protein>
<reference evidence="2" key="1">
    <citation type="submission" date="2021-09" db="EMBL/GenBank/DDBJ databases">
        <title>Complete genome sequence and metabolic characterization of Streptomyces tanashiensis DSM 731 the producer of antibacterial Kalafungin and diverse secondary metabolites.</title>
        <authorList>
            <person name="Abbasi M.N."/>
            <person name="Anwar M.N."/>
            <person name="Alam K."/>
            <person name="Shoaib M."/>
            <person name="Lin Z."/>
            <person name="Hayat M."/>
            <person name="Ali M.I."/>
            <person name="Malik H.M.T."/>
            <person name="Ahmed I."/>
            <person name="Li A."/>
            <person name="Hailong Wang H."/>
            <person name="Zhang Y."/>
        </authorList>
    </citation>
    <scope>NUCLEOTIDE SEQUENCE</scope>
    <source>
        <strain evidence="2">Kala</strain>
    </source>
</reference>
<gene>
    <name evidence="2" type="ORF">LDH80_35990</name>
</gene>
<feature type="compositionally biased region" description="Basic and acidic residues" evidence="1">
    <location>
        <begin position="109"/>
        <end position="128"/>
    </location>
</feature>
<dbReference type="PRINTS" id="PR01217">
    <property type="entry name" value="PRICHEXTENSN"/>
</dbReference>
<dbReference type="Proteomes" id="UP001164506">
    <property type="component" value="Chromosome"/>
</dbReference>
<evidence type="ECO:0000313" key="3">
    <source>
        <dbReference type="Proteomes" id="UP001164506"/>
    </source>
</evidence>
<feature type="compositionally biased region" description="Basic and acidic residues" evidence="1">
    <location>
        <begin position="48"/>
        <end position="62"/>
    </location>
</feature>
<dbReference type="GeneID" id="95604957"/>
<evidence type="ECO:0000256" key="1">
    <source>
        <dbReference type="SAM" id="MobiDB-lite"/>
    </source>
</evidence>
<feature type="region of interest" description="Disordered" evidence="1">
    <location>
        <begin position="1"/>
        <end position="289"/>
    </location>
</feature>